<reference evidence="1 2" key="1">
    <citation type="submission" date="2018-03" db="EMBL/GenBank/DDBJ databases">
        <title>Genome sequencing of Melaminivora sp.</title>
        <authorList>
            <person name="Kim S.-J."/>
            <person name="Heo J."/>
            <person name="Ahn J.-H."/>
            <person name="Kwon S.-W."/>
        </authorList>
    </citation>
    <scope>NUCLEOTIDE SEQUENCE [LARGE SCALE GENOMIC DNA]</scope>
    <source>
        <strain evidence="1 2">SC2-9</strain>
    </source>
</reference>
<evidence type="ECO:0000313" key="1">
    <source>
        <dbReference type="EMBL" id="AVO48940.1"/>
    </source>
</evidence>
<dbReference type="RefSeq" id="WP_049285772.1">
    <property type="nucleotide sequence ID" value="NZ_CP027667.1"/>
</dbReference>
<proteinExistence type="predicted"/>
<dbReference type="KEGG" id="mela:C6568_06510"/>
<protein>
    <submittedName>
        <fullName evidence="1">Uncharacterized protein</fullName>
    </submittedName>
</protein>
<sequence>MTSQSNPQEFHRGPQITLSMQLTAEQLAVMKEWHASVPTLYFLDICVVGATKLSDAALERDARKKRLVEHLQNLDRSQHAFSYLLAVLEKVSDSRGVATDAELEEQILGDLTALRAFFKNARVHEPDEFVIQFLRDLRRQPIELQRSNYLSFLEAVNNRFVLKDPVAPALRLQKAKEILNEADSLSISRQQPVVALALACLYGNRAAKKLMKFKSTAEEFNAENALADIMAIPRLARFKLEIEYMGRQGGRYLRLDFITDDDGLIGVLDCFEPTAVKHENSSDVSGTQYTFTVKLKRLLTEIGPDEYEELLDLLIAESGVTPEM</sequence>
<keyword evidence="2" id="KW-1185">Reference proteome</keyword>
<dbReference type="EMBL" id="CP027667">
    <property type="protein sequence ID" value="AVO48940.1"/>
    <property type="molecule type" value="Genomic_DNA"/>
</dbReference>
<accession>A0A2R3QAY2</accession>
<dbReference type="AlphaFoldDB" id="A0A2R3QAY2"/>
<dbReference type="OrthoDB" id="8990415at2"/>
<gene>
    <name evidence="1" type="ORF">C6568_06510</name>
</gene>
<dbReference type="Proteomes" id="UP000237925">
    <property type="component" value="Chromosome"/>
</dbReference>
<evidence type="ECO:0000313" key="2">
    <source>
        <dbReference type="Proteomes" id="UP000237925"/>
    </source>
</evidence>
<organism evidence="1 2">
    <name type="scientific">Melaminivora suipulveris</name>
    <dbReference type="NCBI Taxonomy" id="2109913"/>
    <lineage>
        <taxon>Bacteria</taxon>
        <taxon>Pseudomonadati</taxon>
        <taxon>Pseudomonadota</taxon>
        <taxon>Betaproteobacteria</taxon>
        <taxon>Burkholderiales</taxon>
        <taxon>Comamonadaceae</taxon>
        <taxon>Melaminivora</taxon>
    </lineage>
</organism>
<name>A0A2R3QAY2_9BURK</name>